<reference evidence="2" key="1">
    <citation type="submission" date="2020-02" db="EMBL/GenBank/DDBJ databases">
        <authorList>
            <person name="Meier V. D."/>
        </authorList>
    </citation>
    <scope>NUCLEOTIDE SEQUENCE</scope>
    <source>
        <strain evidence="2">AVDCRST_MAG71</strain>
    </source>
</reference>
<dbReference type="AlphaFoldDB" id="A0A6J4L9K2"/>
<protein>
    <submittedName>
        <fullName evidence="2">Uncharacterized protein</fullName>
    </submittedName>
</protein>
<feature type="region of interest" description="Disordered" evidence="1">
    <location>
        <begin position="115"/>
        <end position="150"/>
    </location>
</feature>
<dbReference type="EMBL" id="CADCUA010000374">
    <property type="protein sequence ID" value="CAA9326269.1"/>
    <property type="molecule type" value="Genomic_DNA"/>
</dbReference>
<name>A0A6J4L9K2_9GAMM</name>
<feature type="non-terminal residue" evidence="2">
    <location>
        <position position="1"/>
    </location>
</feature>
<evidence type="ECO:0000256" key="1">
    <source>
        <dbReference type="SAM" id="MobiDB-lite"/>
    </source>
</evidence>
<evidence type="ECO:0000313" key="2">
    <source>
        <dbReference type="EMBL" id="CAA9326269.1"/>
    </source>
</evidence>
<proteinExistence type="predicted"/>
<gene>
    <name evidence="2" type="ORF">AVDCRST_MAG71-1525</name>
</gene>
<accession>A0A6J4L9K2</accession>
<feature type="non-terminal residue" evidence="2">
    <location>
        <position position="150"/>
    </location>
</feature>
<organism evidence="2">
    <name type="scientific">uncultured Lysobacter sp</name>
    <dbReference type="NCBI Taxonomy" id="271060"/>
    <lineage>
        <taxon>Bacteria</taxon>
        <taxon>Pseudomonadati</taxon>
        <taxon>Pseudomonadota</taxon>
        <taxon>Gammaproteobacteria</taxon>
        <taxon>Lysobacterales</taxon>
        <taxon>Lysobacteraceae</taxon>
        <taxon>Lysobacter</taxon>
        <taxon>environmental samples</taxon>
    </lineage>
</organism>
<sequence length="150" mass="16090">AVRLASRARPRNDDRCKHPLRPRAARGIAAVGHVRVRGAVGAPERFDAPAAQLDGGRGRTGHRVDAAPRALAAWGAAHRDRARSHGAHRVARELVDHRHAPVGKPRPVTLGCRGAPGLEPRLDIDPARKRHARHRLGDDGTRGGGTRVAL</sequence>